<evidence type="ECO:0000259" key="9">
    <source>
        <dbReference type="PROSITE" id="PS50113"/>
    </source>
</evidence>
<evidence type="ECO:0000256" key="3">
    <source>
        <dbReference type="ARBA" id="ARBA00022553"/>
    </source>
</evidence>
<dbReference type="EC" id="2.7.13.3" evidence="2"/>
<dbReference type="SUPFAM" id="SSF55785">
    <property type="entry name" value="PYP-like sensor domain (PAS domain)"/>
    <property type="match status" value="5"/>
</dbReference>
<dbReference type="PANTHER" id="PTHR43304:SF1">
    <property type="entry name" value="PAC DOMAIN-CONTAINING PROTEIN"/>
    <property type="match status" value="1"/>
</dbReference>
<dbReference type="Gene3D" id="3.30.450.20">
    <property type="entry name" value="PAS domain"/>
    <property type="match status" value="5"/>
</dbReference>
<dbReference type="InterPro" id="IPR013655">
    <property type="entry name" value="PAS_fold_3"/>
</dbReference>
<dbReference type="InterPro" id="IPR004358">
    <property type="entry name" value="Sig_transdc_His_kin-like_C"/>
</dbReference>
<dbReference type="InterPro" id="IPR000014">
    <property type="entry name" value="PAS"/>
</dbReference>
<feature type="domain" description="PAC" evidence="9">
    <location>
        <begin position="351"/>
        <end position="403"/>
    </location>
</feature>
<feature type="domain" description="PAC" evidence="9">
    <location>
        <begin position="211"/>
        <end position="262"/>
    </location>
</feature>
<feature type="domain" description="PAS" evidence="8">
    <location>
        <begin position="263"/>
        <end position="319"/>
    </location>
</feature>
<feature type="domain" description="PAS" evidence="8">
    <location>
        <begin position="525"/>
        <end position="577"/>
    </location>
</feature>
<feature type="domain" description="PAC" evidence="9">
    <location>
        <begin position="479"/>
        <end position="531"/>
    </location>
</feature>
<dbReference type="Pfam" id="PF13426">
    <property type="entry name" value="PAS_9"/>
    <property type="match status" value="3"/>
</dbReference>
<keyword evidence="4" id="KW-0808">Transferase</keyword>
<dbReference type="PROSITE" id="PS50112">
    <property type="entry name" value="PAS"/>
    <property type="match status" value="2"/>
</dbReference>
<dbReference type="Pfam" id="PF08448">
    <property type="entry name" value="PAS_4"/>
    <property type="match status" value="1"/>
</dbReference>
<dbReference type="RefSeq" id="WP_076455439.1">
    <property type="nucleotide sequence ID" value="NZ_FTOB01000003.1"/>
</dbReference>
<organism evidence="10 11">
    <name type="scientific">Zobellia uliginosa</name>
    <dbReference type="NCBI Taxonomy" id="143224"/>
    <lineage>
        <taxon>Bacteria</taxon>
        <taxon>Pseudomonadati</taxon>
        <taxon>Bacteroidota</taxon>
        <taxon>Flavobacteriia</taxon>
        <taxon>Flavobacteriales</taxon>
        <taxon>Flavobacteriaceae</taxon>
        <taxon>Zobellia</taxon>
    </lineage>
</organism>
<dbReference type="CDD" id="cd00130">
    <property type="entry name" value="PAS"/>
    <property type="match status" value="4"/>
</dbReference>
<dbReference type="PANTHER" id="PTHR43304">
    <property type="entry name" value="PHYTOCHROME-LIKE PROTEIN CPH1"/>
    <property type="match status" value="1"/>
</dbReference>
<dbReference type="Gene3D" id="3.30.565.10">
    <property type="entry name" value="Histidine kinase-like ATPase, C-terminal domain"/>
    <property type="match status" value="1"/>
</dbReference>
<evidence type="ECO:0000313" key="10">
    <source>
        <dbReference type="EMBL" id="SIS73563.1"/>
    </source>
</evidence>
<feature type="domain" description="PAC" evidence="9">
    <location>
        <begin position="83"/>
        <end position="135"/>
    </location>
</feature>
<dbReference type="InterPro" id="IPR052162">
    <property type="entry name" value="Sensor_kinase/Photoreceptor"/>
</dbReference>
<dbReference type="InterPro" id="IPR036890">
    <property type="entry name" value="HATPase_C_sf"/>
</dbReference>
<evidence type="ECO:0000256" key="2">
    <source>
        <dbReference type="ARBA" id="ARBA00012438"/>
    </source>
</evidence>
<evidence type="ECO:0000259" key="8">
    <source>
        <dbReference type="PROSITE" id="PS50112"/>
    </source>
</evidence>
<comment type="caution">
    <text evidence="10">The sequence shown here is derived from an EMBL/GenBank/DDBJ whole genome shotgun (WGS) entry which is preliminary data.</text>
</comment>
<comment type="catalytic activity">
    <reaction evidence="1">
        <text>ATP + protein L-histidine = ADP + protein N-phospho-L-histidine.</text>
        <dbReference type="EC" id="2.7.13.3"/>
    </reaction>
</comment>
<dbReference type="NCBIfam" id="TIGR00229">
    <property type="entry name" value="sensory_box"/>
    <property type="match status" value="4"/>
</dbReference>
<dbReference type="PROSITE" id="PS50109">
    <property type="entry name" value="HIS_KIN"/>
    <property type="match status" value="1"/>
</dbReference>
<dbReference type="SMART" id="SM00387">
    <property type="entry name" value="HATPase_c"/>
    <property type="match status" value="1"/>
</dbReference>
<dbReference type="SMART" id="SM00086">
    <property type="entry name" value="PAC"/>
    <property type="match status" value="5"/>
</dbReference>
<keyword evidence="5" id="KW-0418">Kinase</keyword>
<feature type="coiled-coil region" evidence="6">
    <location>
        <begin position="643"/>
        <end position="670"/>
    </location>
</feature>
<dbReference type="SMART" id="SM00091">
    <property type="entry name" value="PAS"/>
    <property type="match status" value="4"/>
</dbReference>
<dbReference type="InterPro" id="IPR013656">
    <property type="entry name" value="PAS_4"/>
</dbReference>
<feature type="domain" description="PAC" evidence="9">
    <location>
        <begin position="602"/>
        <end position="652"/>
    </location>
</feature>
<dbReference type="PROSITE" id="PS50113">
    <property type="entry name" value="PAC"/>
    <property type="match status" value="5"/>
</dbReference>
<dbReference type="InterPro" id="IPR003594">
    <property type="entry name" value="HATPase_dom"/>
</dbReference>
<dbReference type="InterPro" id="IPR000700">
    <property type="entry name" value="PAS-assoc_C"/>
</dbReference>
<sequence length="888" mass="101303">MGVAKNNSKSQKEYQKMFIDQASTAMAMVDNDMCYIAASRSWIKDYGLEGIEIIGRSHYEIFPEIGEDWKAIHKRCLNGATDICEETAFKRKNGSIQWIYWDVRPWFISEDKIGGILIHTGDVTRRKEKELEKARIDDILEKTNEIARIGAWELNLVTKEVYWNKITREIHEVSEDFTPIFDSGVNFFKEGESRDKLLKAFERAEEDGTHFNLELEIITAKGNVCWTRVVGRAEYLNGKRTRLFGIIQDINKTKLAEQQLNKAHSELQAIFDSKSIMIVSTDKDGVINRFNQGAEALLGYSAAEMAGKEKPRLYINEEEIIKFKNDIAVLNGRDPATFDHYVNFSKIELNDTREWTYYKKDGSPVYVISTITGIKNNANANEGFIAISKDISKIKYVENELLKKNQLLNFAEQISMMASWKWDTVADKVKWSQNFYKILELDEDISDLNFNSYYRFVHPEDIKIVDQHFENVENDKKWESFTHRIITSSGKVKTIQLFGEVFTNKKGQIIEMIGTCQDVTEIKMEEKKFRGLLESAPDAMVIVNDKGVIQLINKQSEKLFGYTPAELVDKPVEILIPTRFYHKHLDHRNSFFHSPISREMGHGKELYALKKNGEEIPIQISLSPLHTEEGLLVSAAIRDITKQKLAEQKINDAKNNLELVAQTLSDQNKQLADFTHITSHNLRAPVANLNALLQIYDKSENVADRKDIFSKFKIVVQHLTLTLDTLVDALKTKISDSGEDLEDIDFAEVLLNTKEILSGAILKSGAIIKGNFSKVSTIPYKRIYMESIFLNLIGNAIKYKSEDRLPEIRITTGIENGKTILKFHDNGLGIDLEQHGHKLFGLNKVFHRHPDAKGVGLFLTRTQIEAMGGVISASSTVDVGTTFTIHFK</sequence>
<dbReference type="Proteomes" id="UP000185728">
    <property type="component" value="Unassembled WGS sequence"/>
</dbReference>
<dbReference type="Pfam" id="PF02518">
    <property type="entry name" value="HATPase_c"/>
    <property type="match status" value="1"/>
</dbReference>
<keyword evidence="6" id="KW-0175">Coiled coil</keyword>
<accession>A0ABY1KT42</accession>
<evidence type="ECO:0000256" key="6">
    <source>
        <dbReference type="SAM" id="Coils"/>
    </source>
</evidence>
<dbReference type="InterPro" id="IPR035965">
    <property type="entry name" value="PAS-like_dom_sf"/>
</dbReference>
<evidence type="ECO:0000256" key="5">
    <source>
        <dbReference type="ARBA" id="ARBA00022777"/>
    </source>
</evidence>
<dbReference type="PRINTS" id="PR00344">
    <property type="entry name" value="BCTRLSENSOR"/>
</dbReference>
<feature type="domain" description="Histidine kinase" evidence="7">
    <location>
        <begin position="677"/>
        <end position="888"/>
    </location>
</feature>
<reference evidence="10 11" key="1">
    <citation type="submission" date="2017-01" db="EMBL/GenBank/DDBJ databases">
        <authorList>
            <person name="Varghese N."/>
            <person name="Submissions S."/>
        </authorList>
    </citation>
    <scope>NUCLEOTIDE SEQUENCE [LARGE SCALE GENOMIC DNA]</scope>
    <source>
        <strain evidence="10 11">DSM 2061</strain>
    </source>
</reference>
<dbReference type="SUPFAM" id="SSF55874">
    <property type="entry name" value="ATPase domain of HSP90 chaperone/DNA topoisomerase II/histidine kinase"/>
    <property type="match status" value="1"/>
</dbReference>
<dbReference type="InterPro" id="IPR001610">
    <property type="entry name" value="PAC"/>
</dbReference>
<dbReference type="Gene3D" id="1.10.287.130">
    <property type="match status" value="1"/>
</dbReference>
<evidence type="ECO:0000259" key="7">
    <source>
        <dbReference type="PROSITE" id="PS50109"/>
    </source>
</evidence>
<proteinExistence type="predicted"/>
<evidence type="ECO:0000313" key="11">
    <source>
        <dbReference type="Proteomes" id="UP000185728"/>
    </source>
</evidence>
<protein>
    <recommendedName>
        <fullName evidence="2">histidine kinase</fullName>
        <ecNumber evidence="2">2.7.13.3</ecNumber>
    </recommendedName>
</protein>
<dbReference type="Pfam" id="PF08447">
    <property type="entry name" value="PAS_3"/>
    <property type="match status" value="1"/>
</dbReference>
<evidence type="ECO:0000256" key="1">
    <source>
        <dbReference type="ARBA" id="ARBA00000085"/>
    </source>
</evidence>
<gene>
    <name evidence="10" type="ORF">SAMN05421766_103705</name>
</gene>
<dbReference type="EMBL" id="FTOB01000003">
    <property type="protein sequence ID" value="SIS73563.1"/>
    <property type="molecule type" value="Genomic_DNA"/>
</dbReference>
<keyword evidence="3" id="KW-0597">Phosphoprotein</keyword>
<name>A0ABY1KT42_9FLAO</name>
<evidence type="ECO:0000256" key="4">
    <source>
        <dbReference type="ARBA" id="ARBA00022679"/>
    </source>
</evidence>
<dbReference type="InterPro" id="IPR005467">
    <property type="entry name" value="His_kinase_dom"/>
</dbReference>
<keyword evidence="11" id="KW-1185">Reference proteome</keyword>
<dbReference type="Gene3D" id="2.10.70.100">
    <property type="match status" value="1"/>
</dbReference>